<feature type="binding site" evidence="1">
    <location>
        <position position="975"/>
    </location>
    <ligand>
        <name>2-oxoglutarate</name>
        <dbReference type="ChEBI" id="CHEBI:16810"/>
    </ligand>
</feature>
<feature type="region of interest" description="Disordered" evidence="2">
    <location>
        <begin position="334"/>
        <end position="426"/>
    </location>
</feature>
<feature type="compositionally biased region" description="Basic residues" evidence="2">
    <location>
        <begin position="182"/>
        <end position="191"/>
    </location>
</feature>
<dbReference type="InterPro" id="IPR005123">
    <property type="entry name" value="Oxoglu/Fe-dep_dioxygenase_dom"/>
</dbReference>
<protein>
    <recommendedName>
        <fullName evidence="3">Fe2OG dioxygenase domain-containing protein</fullName>
    </recommendedName>
</protein>
<feature type="region of interest" description="Disordered" evidence="2">
    <location>
        <begin position="277"/>
        <end position="309"/>
    </location>
</feature>
<dbReference type="InterPro" id="IPR027450">
    <property type="entry name" value="AlkB-like"/>
</dbReference>
<evidence type="ECO:0000313" key="5">
    <source>
        <dbReference type="Proteomes" id="UP000076798"/>
    </source>
</evidence>
<evidence type="ECO:0000313" key="4">
    <source>
        <dbReference type="EMBL" id="KZT42481.1"/>
    </source>
</evidence>
<gene>
    <name evidence="4" type="ORF">SISSUDRAFT_1041443</name>
</gene>
<dbReference type="Gene3D" id="2.60.120.590">
    <property type="entry name" value="Alpha-ketoglutarate-dependent dioxygenase AlkB-like"/>
    <property type="match status" value="1"/>
</dbReference>
<feature type="domain" description="Fe2OG dioxygenase" evidence="3">
    <location>
        <begin position="966"/>
        <end position="1060"/>
    </location>
</feature>
<sequence>MDASRAGNPPWMDRSLVAQEPFQSFFSERYANSSSRRMKQVKILDNEAIEKFSHGKPMELINKWWGVAVSHWCLDAPNPTAPPELTTNKEKVAKWIEIMAELVDPNDRLAVLRAKGIFEAMARRFNNGQRPHGRRATGKKASQSVAPELRHRPGKAKGLTRSRRDSDIVAPMVSESDDQRKAGRTSRRKKCTPSPSTLSPTETDRLDMDYLSGPVSPTTMIGSPQSGAGLGSSVPPSPTVVGTPIASKMGMSSEFRSQYQTPPPQRIMIVTPDRCERPRIDPTLTPPTSAGLLATSRSLSPRSQSVTKSPVRADFDLSNLLSEYIANARIEQNKKARTVQKRKRVVSSAPDAKKSRKKSRTDDSRIPSPSTDTHDAEPQSKNDENSSSLRSSSPHASISASLIPREFSRPRPNPGDAPPANQCLPLPPIWCTTRQELCEATECFRSWQGGVYTAGGIAKGYLLDACPSQRDEWQHGGKLIISHGGGGSGGTNRKSGAPVEPRDQDENLPSVRGLLKAERERQPVVLVAGSRYLEVDEKLAKPLHPDVGYAVLGWYYIVFSWSEYQEITIDGSNKTEGSETKRLKRRKFIFQWMEEQGAPWWLSDKGSESQRLIKQEEEAHLISFSEISPSNIGSQLDHRVKLNPKVRDMVTSTLYRSTEEREVNDEGQSTSKPSFGEQVYLYQCSVCNQDSTQVYKEDWFCLNEKCPSFFETRQGSPAPTELNYCTEFLSLRSVEYANKVPGDRSSPWRPPFEMFPTHVDLRQHFSREFWRGWRCHTCGKLSCRIYWEYWKCSNLFCRNEVQIRHGTTVPTKDLLTTAPRTKTNVEFVIPSLQSIHKQCEDGIFIHEMYEVPVFLGLSEEDLLTPICDWGQIHILRDQKENQIIASLFEEYQRVANTSSFFQRHAAHNPNTRREIISMYFSQNSGVPYKYIGQAEFTTPLNVAADPVKKALALIQNRVKLLIPGVRFNEILTAAYMEDQKMMFHSDDEPGLGPIVASISMGSRARMEFRGKQKIGGKKKVLSFDIDHGDVVVMTRGIQETYEHAVFPTGLRIAATARYINTDGIPQIS</sequence>
<dbReference type="Proteomes" id="UP000076798">
    <property type="component" value="Unassembled WGS sequence"/>
</dbReference>
<dbReference type="InterPro" id="IPR037151">
    <property type="entry name" value="AlkB-like_sf"/>
</dbReference>
<reference evidence="4 5" key="1">
    <citation type="journal article" date="2016" name="Mol. Biol. Evol.">
        <title>Comparative Genomics of Early-Diverging Mushroom-Forming Fungi Provides Insights into the Origins of Lignocellulose Decay Capabilities.</title>
        <authorList>
            <person name="Nagy L.G."/>
            <person name="Riley R."/>
            <person name="Tritt A."/>
            <person name="Adam C."/>
            <person name="Daum C."/>
            <person name="Floudas D."/>
            <person name="Sun H."/>
            <person name="Yadav J.S."/>
            <person name="Pangilinan J."/>
            <person name="Larsson K.H."/>
            <person name="Matsuura K."/>
            <person name="Barry K."/>
            <person name="Labutti K."/>
            <person name="Kuo R."/>
            <person name="Ohm R.A."/>
            <person name="Bhattacharya S.S."/>
            <person name="Shirouzu T."/>
            <person name="Yoshinaga Y."/>
            <person name="Martin F.M."/>
            <person name="Grigoriev I.V."/>
            <person name="Hibbett D.S."/>
        </authorList>
    </citation>
    <scope>NUCLEOTIDE SEQUENCE [LARGE SCALE GENOMIC DNA]</scope>
    <source>
        <strain evidence="4 5">HHB10207 ss-3</strain>
    </source>
</reference>
<accession>A0A166H9M2</accession>
<keyword evidence="5" id="KW-1185">Reference proteome</keyword>
<dbReference type="PANTHER" id="PTHR31573">
    <property type="entry name" value="ALPHA-KETOGLUTARATE-DEPENDENT DIOXYGENASE ALKB HOMOLOG 2"/>
    <property type="match status" value="1"/>
</dbReference>
<dbReference type="GO" id="GO:0008198">
    <property type="term" value="F:ferrous iron binding"/>
    <property type="evidence" value="ECO:0007669"/>
    <property type="project" value="TreeGrafter"/>
</dbReference>
<dbReference type="PROSITE" id="PS51471">
    <property type="entry name" value="FE2OG_OXY"/>
    <property type="match status" value="1"/>
</dbReference>
<dbReference type="SUPFAM" id="SSF51197">
    <property type="entry name" value="Clavaminate synthase-like"/>
    <property type="match status" value="1"/>
</dbReference>
<dbReference type="AlphaFoldDB" id="A0A166H9M2"/>
<feature type="region of interest" description="Disordered" evidence="2">
    <location>
        <begin position="482"/>
        <end position="507"/>
    </location>
</feature>
<dbReference type="GO" id="GO:0006307">
    <property type="term" value="P:DNA alkylation repair"/>
    <property type="evidence" value="ECO:0007669"/>
    <property type="project" value="TreeGrafter"/>
</dbReference>
<feature type="binding site" evidence="1">
    <location>
        <position position="1043"/>
    </location>
    <ligand>
        <name>2-oxoglutarate</name>
        <dbReference type="ChEBI" id="CHEBI:16810"/>
    </ligand>
</feature>
<dbReference type="Pfam" id="PF13532">
    <property type="entry name" value="2OG-FeII_Oxy_2"/>
    <property type="match status" value="1"/>
</dbReference>
<evidence type="ECO:0000256" key="2">
    <source>
        <dbReference type="SAM" id="MobiDB-lite"/>
    </source>
</evidence>
<dbReference type="GO" id="GO:0035516">
    <property type="term" value="F:broad specificity oxidative DNA demethylase activity"/>
    <property type="evidence" value="ECO:0007669"/>
    <property type="project" value="TreeGrafter"/>
</dbReference>
<dbReference type="EMBL" id="KV428013">
    <property type="protein sequence ID" value="KZT42481.1"/>
    <property type="molecule type" value="Genomic_DNA"/>
</dbReference>
<feature type="compositionally biased region" description="Low complexity" evidence="2">
    <location>
        <begin position="386"/>
        <end position="404"/>
    </location>
</feature>
<feature type="compositionally biased region" description="Basic residues" evidence="2">
    <location>
        <begin position="335"/>
        <end position="345"/>
    </location>
</feature>
<feature type="region of interest" description="Disordered" evidence="2">
    <location>
        <begin position="124"/>
        <end position="210"/>
    </location>
</feature>
<proteinExistence type="predicted"/>
<organism evidence="4 5">
    <name type="scientific">Sistotremastrum suecicum HHB10207 ss-3</name>
    <dbReference type="NCBI Taxonomy" id="1314776"/>
    <lineage>
        <taxon>Eukaryota</taxon>
        <taxon>Fungi</taxon>
        <taxon>Dikarya</taxon>
        <taxon>Basidiomycota</taxon>
        <taxon>Agaricomycotina</taxon>
        <taxon>Agaricomycetes</taxon>
        <taxon>Sistotremastrales</taxon>
        <taxon>Sistotremastraceae</taxon>
        <taxon>Sistotremastrum</taxon>
    </lineage>
</organism>
<feature type="compositionally biased region" description="Basic and acidic residues" evidence="2">
    <location>
        <begin position="372"/>
        <end position="384"/>
    </location>
</feature>
<dbReference type="InterPro" id="IPR032852">
    <property type="entry name" value="ALKBH2"/>
</dbReference>
<dbReference type="STRING" id="1314776.A0A166H9M2"/>
<dbReference type="GO" id="GO:0051747">
    <property type="term" value="F:cytosine C-5 DNA demethylase activity"/>
    <property type="evidence" value="ECO:0007669"/>
    <property type="project" value="TreeGrafter"/>
</dbReference>
<dbReference type="PANTHER" id="PTHR31573:SF4">
    <property type="entry name" value="FE2OG DIOXYGENASE DOMAIN-CONTAINING PROTEIN"/>
    <property type="match status" value="1"/>
</dbReference>
<feature type="compositionally biased region" description="Polar residues" evidence="2">
    <location>
        <begin position="295"/>
        <end position="308"/>
    </location>
</feature>
<dbReference type="OrthoDB" id="2163491at2759"/>
<feature type="binding site" evidence="1">
    <location>
        <position position="987"/>
    </location>
    <ligand>
        <name>substrate</name>
    </ligand>
</feature>
<feature type="compositionally biased region" description="Basic residues" evidence="2">
    <location>
        <begin position="152"/>
        <end position="161"/>
    </location>
</feature>
<evidence type="ECO:0000259" key="3">
    <source>
        <dbReference type="PROSITE" id="PS51471"/>
    </source>
</evidence>
<feature type="compositionally biased region" description="Low complexity" evidence="2">
    <location>
        <begin position="192"/>
        <end position="201"/>
    </location>
</feature>
<name>A0A166H9M2_9AGAM</name>
<evidence type="ECO:0000256" key="1">
    <source>
        <dbReference type="PIRSR" id="PIRSR632852-1"/>
    </source>
</evidence>
<feature type="binding site" evidence="1">
    <location>
        <position position="984"/>
    </location>
    <ligand>
        <name>2-oxoglutarate</name>
        <dbReference type="ChEBI" id="CHEBI:16810"/>
    </ligand>
</feature>